<reference evidence="2 3" key="1">
    <citation type="journal article" date="2019" name="Int. J. Syst. Evol. Microbiol.">
        <title>The Global Catalogue of Microorganisms (GCM) 10K type strain sequencing project: providing services to taxonomists for standard genome sequencing and annotation.</title>
        <authorList>
            <consortium name="The Broad Institute Genomics Platform"/>
            <consortium name="The Broad Institute Genome Sequencing Center for Infectious Disease"/>
            <person name="Wu L."/>
            <person name="Ma J."/>
        </authorList>
    </citation>
    <scope>NUCLEOTIDE SEQUENCE [LARGE SCALE GENOMIC DNA]</scope>
    <source>
        <strain evidence="2 3">JCM 16117</strain>
    </source>
</reference>
<organism evidence="2 3">
    <name type="scientific">Herbiconiux moechotypicola</name>
    <dbReference type="NCBI Taxonomy" id="637393"/>
    <lineage>
        <taxon>Bacteria</taxon>
        <taxon>Bacillati</taxon>
        <taxon>Actinomycetota</taxon>
        <taxon>Actinomycetes</taxon>
        <taxon>Micrococcales</taxon>
        <taxon>Microbacteriaceae</taxon>
        <taxon>Herbiconiux</taxon>
    </lineage>
</organism>
<evidence type="ECO:0000256" key="1">
    <source>
        <dbReference type="SAM" id="Coils"/>
    </source>
</evidence>
<protein>
    <submittedName>
        <fullName evidence="2">Uncharacterized protein</fullName>
    </submittedName>
</protein>
<proteinExistence type="predicted"/>
<keyword evidence="3" id="KW-1185">Reference proteome</keyword>
<dbReference type="Proteomes" id="UP001500929">
    <property type="component" value="Unassembled WGS sequence"/>
</dbReference>
<name>A0ABN3E8A1_9MICO</name>
<comment type="caution">
    <text evidence="2">The sequence shown here is derived from an EMBL/GenBank/DDBJ whole genome shotgun (WGS) entry which is preliminary data.</text>
</comment>
<evidence type="ECO:0000313" key="3">
    <source>
        <dbReference type="Proteomes" id="UP001500929"/>
    </source>
</evidence>
<accession>A0ABN3E8A1</accession>
<dbReference type="EMBL" id="BAAAQY010000025">
    <property type="protein sequence ID" value="GAA2250926.1"/>
    <property type="molecule type" value="Genomic_DNA"/>
</dbReference>
<sequence>MVERANPVDVALEYVLSGDRLHGVRAFRIGEERAAVLALRANSLLEYVCAVNLDLAKSERQRADALAVEAERRRPSGRRVNSVAESQRLREDAARRLAIAEDAESAALLAIGESDLSAARRAVAHLSEAKTGSGSDSAEQEWPNALEVTERLRKWQRKRLRWQFVRGRAEQGVRLSGGALSLSLFDQYRLGGASLTRRTESGSPGTIGSAVELLGRWDLGEDPRASVGNKAAALEAIRAVRRGEHTESGTGRVAAMFRTSEFDDLDELEWLEGENDETLEHIAEMRARIARCFERFGRPDRPGTWAVHSERFQLDGHIDFVTPDTIWDLKVSATAPDRVDILQLLLYWITFCDDPANSREIAYLGIYNPRVDLVWRIATTKIPRDVLVAVESLALSEP</sequence>
<feature type="coiled-coil region" evidence="1">
    <location>
        <begin position="53"/>
        <end position="103"/>
    </location>
</feature>
<dbReference type="RefSeq" id="WP_259481784.1">
    <property type="nucleotide sequence ID" value="NZ_BAAAQY010000025.1"/>
</dbReference>
<keyword evidence="1" id="KW-0175">Coiled coil</keyword>
<gene>
    <name evidence="2" type="ORF">GCM10009851_40480</name>
</gene>
<evidence type="ECO:0000313" key="2">
    <source>
        <dbReference type="EMBL" id="GAA2250926.1"/>
    </source>
</evidence>